<name>A0A6L5XGQ8_9BACT</name>
<evidence type="ECO:0008006" key="3">
    <source>
        <dbReference type="Google" id="ProtNLM"/>
    </source>
</evidence>
<comment type="caution">
    <text evidence="1">The sequence shown here is derived from an EMBL/GenBank/DDBJ whole genome shotgun (WGS) entry which is preliminary data.</text>
</comment>
<organism evidence="1 2">
    <name type="scientific">Sodaliphilus pleomorphus</name>
    <dbReference type="NCBI Taxonomy" id="2606626"/>
    <lineage>
        <taxon>Bacteria</taxon>
        <taxon>Pseudomonadati</taxon>
        <taxon>Bacteroidota</taxon>
        <taxon>Bacteroidia</taxon>
        <taxon>Bacteroidales</taxon>
        <taxon>Muribaculaceae</taxon>
        <taxon>Sodaliphilus</taxon>
    </lineage>
</organism>
<reference evidence="1 2" key="1">
    <citation type="submission" date="2019-08" db="EMBL/GenBank/DDBJ databases">
        <title>In-depth cultivation of the pig gut microbiome towards novel bacterial diversity and tailored functional studies.</title>
        <authorList>
            <person name="Wylensek D."/>
            <person name="Hitch T.C.A."/>
            <person name="Clavel T."/>
        </authorList>
    </citation>
    <scope>NUCLEOTIDE SEQUENCE [LARGE SCALE GENOMIC DNA]</scope>
    <source>
        <strain evidence="1 2">Oil-RF-744-WCA-WT-10</strain>
    </source>
</reference>
<evidence type="ECO:0000313" key="2">
    <source>
        <dbReference type="Proteomes" id="UP000483362"/>
    </source>
</evidence>
<dbReference type="AlphaFoldDB" id="A0A6L5XGQ8"/>
<accession>A0A6L5XGQ8</accession>
<evidence type="ECO:0000313" key="1">
    <source>
        <dbReference type="EMBL" id="MSS18686.1"/>
    </source>
</evidence>
<sequence>MKREDFNINLPKGEIFTVGKSKVAALMSEVGSSADIFDEDGLPSVRNLPQYDGKYQYVPFGGDDQLPFEIIRLIGEDEIMSQNKLFNVLTCYGNGLRYNDPATGAPTTDPDVSRWMFQNSLPEFFLEQATDMKYFFFAVAVLILSRDGKKIVQVRHKEACYCRFEKADSRGRINHVFYANWRGQRGLQAKDIEVIQLLDEKDPLGHLEVLMGKAPGWDGLTKERTKNRKFAVLMRFPTPGLQYYPVPYYTAIFRGDWFDIKKLIGTGKKAKLRNHASVKYQVEVHRDYWYNICDEENITDPLKQAERIKREKENIKNFVAGIENSGKVWITGYYIDPNGKENRMVRINVIDASKEGGDWSEDIQEAANMTCYGDNIHPNLVGATPGKSQMNNSGSDKRELFTLKQSLEKSWHDIMLKVHWVIIYFNGWQDRAVPDVPLIMLTTLDQKTDAKEVSLNQDNNDNNDA</sequence>
<protein>
    <recommendedName>
        <fullName evidence="3">Phage portal protein</fullName>
    </recommendedName>
</protein>
<gene>
    <name evidence="1" type="ORF">FYJ29_13105</name>
</gene>
<keyword evidence="2" id="KW-1185">Reference proteome</keyword>
<proteinExistence type="predicted"/>
<dbReference type="EMBL" id="VULT01000029">
    <property type="protein sequence ID" value="MSS18686.1"/>
    <property type="molecule type" value="Genomic_DNA"/>
</dbReference>
<dbReference type="Proteomes" id="UP000483362">
    <property type="component" value="Unassembled WGS sequence"/>
</dbReference>
<dbReference type="RefSeq" id="WP_154328087.1">
    <property type="nucleotide sequence ID" value="NZ_CP045696.1"/>
</dbReference>